<keyword evidence="1" id="KW-0521">NADP</keyword>
<dbReference type="Gene3D" id="3.40.50.720">
    <property type="entry name" value="NAD(P)-binding Rossmann-like Domain"/>
    <property type="match status" value="1"/>
</dbReference>
<dbReference type="InterPro" id="IPR011032">
    <property type="entry name" value="GroES-like_sf"/>
</dbReference>
<feature type="domain" description="Enoyl reductase (ER)" evidence="3">
    <location>
        <begin position="13"/>
        <end position="303"/>
    </location>
</feature>
<keyword evidence="5" id="KW-1185">Reference proteome</keyword>
<proteinExistence type="predicted"/>
<gene>
    <name evidence="4" type="ORF">BKA67DRAFT_640066</name>
</gene>
<dbReference type="PANTHER" id="PTHR48106">
    <property type="entry name" value="QUINONE OXIDOREDUCTASE PIG3-RELATED"/>
    <property type="match status" value="1"/>
</dbReference>
<dbReference type="GeneID" id="70134642"/>
<dbReference type="InterPro" id="IPR036291">
    <property type="entry name" value="NAD(P)-bd_dom_sf"/>
</dbReference>
<dbReference type="CDD" id="cd08273">
    <property type="entry name" value="MDR8"/>
    <property type="match status" value="1"/>
</dbReference>
<name>A0A9P8UBI3_9PEZI</name>
<dbReference type="Pfam" id="PF00107">
    <property type="entry name" value="ADH_zinc_N"/>
    <property type="match status" value="1"/>
</dbReference>
<protein>
    <recommendedName>
        <fullName evidence="3">Enoyl reductase (ER) domain-containing protein</fullName>
    </recommendedName>
</protein>
<dbReference type="Proteomes" id="UP000758603">
    <property type="component" value="Unassembled WGS sequence"/>
</dbReference>
<comment type="caution">
    <text evidence="4">The sequence shown here is derived from an EMBL/GenBank/DDBJ whole genome shotgun (WGS) entry which is preliminary data.</text>
</comment>
<dbReference type="SMART" id="SM00829">
    <property type="entry name" value="PKS_ER"/>
    <property type="match status" value="1"/>
</dbReference>
<evidence type="ECO:0000256" key="2">
    <source>
        <dbReference type="ARBA" id="ARBA00023002"/>
    </source>
</evidence>
<dbReference type="InterPro" id="IPR020843">
    <property type="entry name" value="ER"/>
</dbReference>
<accession>A0A9P8UBI3</accession>
<dbReference type="RefSeq" id="XP_045951071.1">
    <property type="nucleotide sequence ID" value="XM_046105751.1"/>
</dbReference>
<dbReference type="GO" id="GO:0016651">
    <property type="term" value="F:oxidoreductase activity, acting on NAD(P)H"/>
    <property type="evidence" value="ECO:0007669"/>
    <property type="project" value="TreeGrafter"/>
</dbReference>
<evidence type="ECO:0000259" key="3">
    <source>
        <dbReference type="SMART" id="SM00829"/>
    </source>
</evidence>
<evidence type="ECO:0000256" key="1">
    <source>
        <dbReference type="ARBA" id="ARBA00022857"/>
    </source>
</evidence>
<dbReference type="EMBL" id="JAGPXC010000014">
    <property type="protein sequence ID" value="KAH6639997.1"/>
    <property type="molecule type" value="Genomic_DNA"/>
</dbReference>
<dbReference type="SUPFAM" id="SSF51735">
    <property type="entry name" value="NAD(P)-binding Rossmann-fold domains"/>
    <property type="match status" value="1"/>
</dbReference>
<organism evidence="4 5">
    <name type="scientific">Truncatella angustata</name>
    <dbReference type="NCBI Taxonomy" id="152316"/>
    <lineage>
        <taxon>Eukaryota</taxon>
        <taxon>Fungi</taxon>
        <taxon>Dikarya</taxon>
        <taxon>Ascomycota</taxon>
        <taxon>Pezizomycotina</taxon>
        <taxon>Sordariomycetes</taxon>
        <taxon>Xylariomycetidae</taxon>
        <taxon>Amphisphaeriales</taxon>
        <taxon>Sporocadaceae</taxon>
        <taxon>Truncatella</taxon>
    </lineage>
</organism>
<dbReference type="OrthoDB" id="203908at2759"/>
<dbReference type="PANTHER" id="PTHR48106:SF18">
    <property type="entry name" value="QUINONE OXIDOREDUCTASE PIG3"/>
    <property type="match status" value="1"/>
</dbReference>
<dbReference type="Gene3D" id="3.90.180.10">
    <property type="entry name" value="Medium-chain alcohol dehydrogenases, catalytic domain"/>
    <property type="match status" value="1"/>
</dbReference>
<dbReference type="GO" id="GO:0070402">
    <property type="term" value="F:NADPH binding"/>
    <property type="evidence" value="ECO:0007669"/>
    <property type="project" value="TreeGrafter"/>
</dbReference>
<dbReference type="InterPro" id="IPR013149">
    <property type="entry name" value="ADH-like_C"/>
</dbReference>
<evidence type="ECO:0000313" key="5">
    <source>
        <dbReference type="Proteomes" id="UP000758603"/>
    </source>
</evidence>
<dbReference type="AlphaFoldDB" id="A0A9P8UBI3"/>
<reference evidence="4" key="1">
    <citation type="journal article" date="2021" name="Nat. Commun.">
        <title>Genetic determinants of endophytism in the Arabidopsis root mycobiome.</title>
        <authorList>
            <person name="Mesny F."/>
            <person name="Miyauchi S."/>
            <person name="Thiergart T."/>
            <person name="Pickel B."/>
            <person name="Atanasova L."/>
            <person name="Karlsson M."/>
            <person name="Huettel B."/>
            <person name="Barry K.W."/>
            <person name="Haridas S."/>
            <person name="Chen C."/>
            <person name="Bauer D."/>
            <person name="Andreopoulos W."/>
            <person name="Pangilinan J."/>
            <person name="LaButti K."/>
            <person name="Riley R."/>
            <person name="Lipzen A."/>
            <person name="Clum A."/>
            <person name="Drula E."/>
            <person name="Henrissat B."/>
            <person name="Kohler A."/>
            <person name="Grigoriev I.V."/>
            <person name="Martin F.M."/>
            <person name="Hacquard S."/>
        </authorList>
    </citation>
    <scope>NUCLEOTIDE SEQUENCE</scope>
    <source>
        <strain evidence="4">MPI-SDFR-AT-0073</strain>
    </source>
</reference>
<dbReference type="SUPFAM" id="SSF50129">
    <property type="entry name" value="GroES-like"/>
    <property type="match status" value="1"/>
</dbReference>
<evidence type="ECO:0000313" key="4">
    <source>
        <dbReference type="EMBL" id="KAH6639997.1"/>
    </source>
</evidence>
<sequence length="308" mass="33780">MTAIRKVLIPEFGDVDVLKVIATEYACFTGADVNMRKGFYPFQKKAPLTPGYCLVGTPGDAVAVLTKYDAEAELVNQPEKYCIKVPDGVDHKQAAALPCDWNTAYDMITNTAKVSRGQRVFVHGMSGSVGTAITILSQLQGAEVYGTASQRNHDDIRRHGATPFVYTDKEWIGEMKKLGGADAVFDPLGYESFDESYSILSPTGFLVAYGNNKDSLVDGKPRNPVLPIVKLFAHNLNVFCGKRTTFFGLTRDSATYVPNVTRLLEMIKDGTLTVPIRKVWDMDDIQNAHRQWSAGSGVGSVLIKVTKD</sequence>
<keyword evidence="2" id="KW-0560">Oxidoreductase</keyword>